<sequence length="322" mass="36047">MNWLITGGCGFIGTNLVRCLLAEGGHYIRIVDNLQSGSREKLRKVCDFIEPERIIAKADKVHFFPYNIKNEDFAMKVCRGIDVVVHLAANTGVPVSVEFPRDDCMTNVVGTLNYLEAARHNKVKRFIFASSSAVPGDHEPPYHETLFTRPVSPYGASKGAGESYCHVYNATYGVETIALRFSNVYGPLSENKEAQLIPKFIMAALAGRTLEIYGDGSQTRDFCYVDDLIDAIKLSVVTPNIGGHVFQIATNCETNVQKITDIITTILYDHVINVVYSNERLGDVQRNFSDVSKANKLLGWKNRVNIEEGIKRTIEWFMKEVK</sequence>
<dbReference type="Gene3D" id="3.90.25.10">
    <property type="entry name" value="UDP-galactose 4-epimerase, domain 1"/>
    <property type="match status" value="1"/>
</dbReference>
<evidence type="ECO:0000259" key="2">
    <source>
        <dbReference type="Pfam" id="PF01370"/>
    </source>
</evidence>
<dbReference type="SUPFAM" id="SSF51735">
    <property type="entry name" value="NAD(P)-binding Rossmann-fold domains"/>
    <property type="match status" value="1"/>
</dbReference>
<dbReference type="PRINTS" id="PR01713">
    <property type="entry name" value="NUCEPIMERASE"/>
</dbReference>
<evidence type="ECO:0000256" key="1">
    <source>
        <dbReference type="ARBA" id="ARBA00007637"/>
    </source>
</evidence>
<proteinExistence type="inferred from homology"/>
<comment type="similarity">
    <text evidence="1">Belongs to the NAD(P)-dependent epimerase/dehydratase family.</text>
</comment>
<dbReference type="EMBL" id="LAZR01005377">
    <property type="protein sequence ID" value="KKN00425.1"/>
    <property type="molecule type" value="Genomic_DNA"/>
</dbReference>
<protein>
    <recommendedName>
        <fullName evidence="2">NAD-dependent epimerase/dehydratase domain-containing protein</fullName>
    </recommendedName>
</protein>
<dbReference type="AlphaFoldDB" id="A0A0F9LZ99"/>
<dbReference type="Gene3D" id="3.40.50.720">
    <property type="entry name" value="NAD(P)-binding Rossmann-like Domain"/>
    <property type="match status" value="1"/>
</dbReference>
<dbReference type="PANTHER" id="PTHR43000">
    <property type="entry name" value="DTDP-D-GLUCOSE 4,6-DEHYDRATASE-RELATED"/>
    <property type="match status" value="1"/>
</dbReference>
<gene>
    <name evidence="3" type="ORF">LCGC14_1137980</name>
</gene>
<comment type="caution">
    <text evidence="3">The sequence shown here is derived from an EMBL/GenBank/DDBJ whole genome shotgun (WGS) entry which is preliminary data.</text>
</comment>
<dbReference type="InterPro" id="IPR001509">
    <property type="entry name" value="Epimerase_deHydtase"/>
</dbReference>
<dbReference type="Pfam" id="PF01370">
    <property type="entry name" value="Epimerase"/>
    <property type="match status" value="1"/>
</dbReference>
<evidence type="ECO:0000313" key="3">
    <source>
        <dbReference type="EMBL" id="KKN00425.1"/>
    </source>
</evidence>
<dbReference type="InterPro" id="IPR036291">
    <property type="entry name" value="NAD(P)-bd_dom_sf"/>
</dbReference>
<feature type="domain" description="NAD-dependent epimerase/dehydratase" evidence="2">
    <location>
        <begin position="3"/>
        <end position="248"/>
    </location>
</feature>
<name>A0A0F9LZ99_9ZZZZ</name>
<accession>A0A0F9LZ99</accession>
<reference evidence="3" key="1">
    <citation type="journal article" date="2015" name="Nature">
        <title>Complex archaea that bridge the gap between prokaryotes and eukaryotes.</title>
        <authorList>
            <person name="Spang A."/>
            <person name="Saw J.H."/>
            <person name="Jorgensen S.L."/>
            <person name="Zaremba-Niedzwiedzka K."/>
            <person name="Martijn J."/>
            <person name="Lind A.E."/>
            <person name="van Eijk R."/>
            <person name="Schleper C."/>
            <person name="Guy L."/>
            <person name="Ettema T.J."/>
        </authorList>
    </citation>
    <scope>NUCLEOTIDE SEQUENCE</scope>
</reference>
<organism evidence="3">
    <name type="scientific">marine sediment metagenome</name>
    <dbReference type="NCBI Taxonomy" id="412755"/>
    <lineage>
        <taxon>unclassified sequences</taxon>
        <taxon>metagenomes</taxon>
        <taxon>ecological metagenomes</taxon>
    </lineage>
</organism>